<keyword evidence="1" id="KW-0227">DNA damage</keyword>
<sequence length="104" mass="11812">MEQQDYLAKFWLVIGHIPEGKVATYGGVAEMAGYPRMARAVGRCLKTLPEGSNLPWHRVINAKGMISFPEGSPQYQCQRQRLEDEGIIFRNNKVPLTQHLWLGD</sequence>
<dbReference type="PANTHER" id="PTHR42942:SF1">
    <property type="entry name" value="ALKYLTRANSFERASE-LIKE PROTEIN 1"/>
    <property type="match status" value="1"/>
</dbReference>
<dbReference type="PANTHER" id="PTHR42942">
    <property type="entry name" value="6-O-METHYLGUANINE DNA METHYLTRANSFERASE"/>
    <property type="match status" value="1"/>
</dbReference>
<name>A0ABU7GA76_9ALTE</name>
<evidence type="ECO:0000256" key="1">
    <source>
        <dbReference type="ARBA" id="ARBA00022763"/>
    </source>
</evidence>
<accession>A0ABU7GA76</accession>
<dbReference type="InterPro" id="IPR036217">
    <property type="entry name" value="MethylDNA_cys_MeTrfase_DNAb"/>
</dbReference>
<evidence type="ECO:0000313" key="3">
    <source>
        <dbReference type="EMBL" id="MEE1676291.1"/>
    </source>
</evidence>
<reference evidence="4" key="1">
    <citation type="submission" date="2023-07" db="EMBL/GenBank/DDBJ databases">
        <title>Draft genome sequence of Agarivorans aestuarii strain ZMCS4, a CAZymes producing bacteria isolated from the marine brown algae Clodostephus spongiosus.</title>
        <authorList>
            <person name="Lorente B."/>
            <person name="Cabral C."/>
            <person name="Frias J."/>
            <person name="Faria J."/>
            <person name="Toubarro D."/>
        </authorList>
    </citation>
    <scope>NUCLEOTIDE SEQUENCE [LARGE SCALE GENOMIC DNA]</scope>
    <source>
        <strain evidence="4">ZMCS4</strain>
    </source>
</reference>
<dbReference type="InterPro" id="IPR036388">
    <property type="entry name" value="WH-like_DNA-bd_sf"/>
</dbReference>
<evidence type="ECO:0000313" key="4">
    <source>
        <dbReference type="Proteomes" id="UP001310248"/>
    </source>
</evidence>
<proteinExistence type="predicted"/>
<dbReference type="Proteomes" id="UP001310248">
    <property type="component" value="Unassembled WGS sequence"/>
</dbReference>
<dbReference type="Pfam" id="PF01035">
    <property type="entry name" value="DNA_binding_1"/>
    <property type="match status" value="1"/>
</dbReference>
<gene>
    <name evidence="3" type="ORF">SNR37_001623</name>
</gene>
<dbReference type="SUPFAM" id="SSF46767">
    <property type="entry name" value="Methylated DNA-protein cysteine methyltransferase, C-terminal domain"/>
    <property type="match status" value="1"/>
</dbReference>
<dbReference type="EMBL" id="JAYDYW010000019">
    <property type="protein sequence ID" value="MEE1676291.1"/>
    <property type="molecule type" value="Genomic_DNA"/>
</dbReference>
<protein>
    <submittedName>
        <fullName evidence="3">MGMT family protein</fullName>
    </submittedName>
</protein>
<dbReference type="InterPro" id="IPR052520">
    <property type="entry name" value="ATL_DNA_repair"/>
</dbReference>
<evidence type="ECO:0000259" key="2">
    <source>
        <dbReference type="Pfam" id="PF01035"/>
    </source>
</evidence>
<dbReference type="Gene3D" id="1.10.10.10">
    <property type="entry name" value="Winged helix-like DNA-binding domain superfamily/Winged helix DNA-binding domain"/>
    <property type="match status" value="1"/>
</dbReference>
<organism evidence="3 4">
    <name type="scientific">Agarivorans aestuarii</name>
    <dbReference type="NCBI Taxonomy" id="1563703"/>
    <lineage>
        <taxon>Bacteria</taxon>
        <taxon>Pseudomonadati</taxon>
        <taxon>Pseudomonadota</taxon>
        <taxon>Gammaproteobacteria</taxon>
        <taxon>Alteromonadales</taxon>
        <taxon>Alteromonadaceae</taxon>
        <taxon>Agarivorans</taxon>
    </lineage>
</organism>
<feature type="domain" description="Methylated-DNA-[protein]-cysteine S-methyltransferase DNA binding" evidence="2">
    <location>
        <begin position="8"/>
        <end position="87"/>
    </location>
</feature>
<comment type="caution">
    <text evidence="3">The sequence shown here is derived from an EMBL/GenBank/DDBJ whole genome shotgun (WGS) entry which is preliminary data.</text>
</comment>
<keyword evidence="4" id="KW-1185">Reference proteome</keyword>
<dbReference type="InterPro" id="IPR014048">
    <property type="entry name" value="MethylDNA_cys_MeTrfase_DNA-bd"/>
</dbReference>
<dbReference type="RefSeq" id="WP_163133718.1">
    <property type="nucleotide sequence ID" value="NZ_JAYDYW010000019.1"/>
</dbReference>
<dbReference type="CDD" id="cd06445">
    <property type="entry name" value="ATase"/>
    <property type="match status" value="1"/>
</dbReference>